<dbReference type="EMBL" id="QHHQ01000003">
    <property type="protein sequence ID" value="RAI00984.1"/>
    <property type="molecule type" value="Genomic_DNA"/>
</dbReference>
<dbReference type="GO" id="GO:1901135">
    <property type="term" value="P:carbohydrate derivative metabolic process"/>
    <property type="evidence" value="ECO:0007669"/>
    <property type="project" value="InterPro"/>
</dbReference>
<dbReference type="GO" id="GO:0019146">
    <property type="term" value="F:arabinose-5-phosphate isomerase activity"/>
    <property type="evidence" value="ECO:0007669"/>
    <property type="project" value="UniProtKB-ARBA"/>
</dbReference>
<evidence type="ECO:0000256" key="2">
    <source>
        <dbReference type="ARBA" id="ARBA00022737"/>
    </source>
</evidence>
<keyword evidence="3 7" id="KW-0129">CBS domain</keyword>
<dbReference type="InterPro" id="IPR046348">
    <property type="entry name" value="SIS_dom_sf"/>
</dbReference>
<dbReference type="FunFam" id="3.40.50.10490:FF:000011">
    <property type="entry name" value="Arabinose 5-phosphate isomerase"/>
    <property type="match status" value="1"/>
</dbReference>
<dbReference type="GO" id="GO:0097367">
    <property type="term" value="F:carbohydrate derivative binding"/>
    <property type="evidence" value="ECO:0007669"/>
    <property type="project" value="InterPro"/>
</dbReference>
<dbReference type="PIRSF" id="PIRSF004692">
    <property type="entry name" value="KdsD_KpsF"/>
    <property type="match status" value="1"/>
</dbReference>
<dbReference type="Proteomes" id="UP000249590">
    <property type="component" value="Unassembled WGS sequence"/>
</dbReference>
<feature type="site" description="Catalytically relevant" evidence="6">
    <location>
        <position position="118"/>
    </location>
</feature>
<dbReference type="InterPro" id="IPR000644">
    <property type="entry name" value="CBS_dom"/>
</dbReference>
<dbReference type="CDD" id="cd05014">
    <property type="entry name" value="SIS_Kpsf"/>
    <property type="match status" value="1"/>
</dbReference>
<dbReference type="InterPro" id="IPR004800">
    <property type="entry name" value="KdsD/KpsF-type"/>
</dbReference>
<dbReference type="SUPFAM" id="SSF53697">
    <property type="entry name" value="SIS domain"/>
    <property type="match status" value="1"/>
</dbReference>
<dbReference type="OrthoDB" id="9762536at2"/>
<feature type="site" description="Catalytically relevant" evidence="6">
    <location>
        <position position="159"/>
    </location>
</feature>
<dbReference type="PROSITE" id="PS51371">
    <property type="entry name" value="CBS"/>
    <property type="match status" value="2"/>
</dbReference>
<feature type="site" description="Catalytically relevant" evidence="6">
    <location>
        <position position="200"/>
    </location>
</feature>
<evidence type="ECO:0000256" key="7">
    <source>
        <dbReference type="PROSITE-ProRule" id="PRU00703"/>
    </source>
</evidence>
<evidence type="ECO:0000256" key="1">
    <source>
        <dbReference type="ARBA" id="ARBA00008165"/>
    </source>
</evidence>
<keyword evidence="5" id="KW-0479">Metal-binding</keyword>
<comment type="caution">
    <text evidence="10">The sequence shown here is derived from an EMBL/GenBank/DDBJ whole genome shotgun (WGS) entry which is preliminary data.</text>
</comment>
<evidence type="ECO:0000256" key="5">
    <source>
        <dbReference type="PIRSR" id="PIRSR004692-2"/>
    </source>
</evidence>
<dbReference type="AlphaFoldDB" id="A0A8B2NU28"/>
<dbReference type="PANTHER" id="PTHR42745">
    <property type="match status" value="1"/>
</dbReference>
<gene>
    <name evidence="10" type="ORF">DLJ53_17305</name>
</gene>
<name>A0A8B2NU28_9HYPH</name>
<evidence type="ECO:0000313" key="10">
    <source>
        <dbReference type="EMBL" id="RAI00984.1"/>
    </source>
</evidence>
<protein>
    <submittedName>
        <fullName evidence="10">KpsF/GutQ family sugar-phosphate isomerase</fullName>
    </submittedName>
</protein>
<dbReference type="GO" id="GO:0046872">
    <property type="term" value="F:metal ion binding"/>
    <property type="evidence" value="ECO:0007669"/>
    <property type="project" value="UniProtKB-KW"/>
</dbReference>
<evidence type="ECO:0000256" key="3">
    <source>
        <dbReference type="ARBA" id="ARBA00023122"/>
    </source>
</evidence>
<evidence type="ECO:0000259" key="8">
    <source>
        <dbReference type="PROSITE" id="PS51371"/>
    </source>
</evidence>
<dbReference type="InterPro" id="IPR001347">
    <property type="entry name" value="SIS_dom"/>
</dbReference>
<feature type="domain" description="CBS" evidence="8">
    <location>
        <begin position="216"/>
        <end position="277"/>
    </location>
</feature>
<proteinExistence type="inferred from homology"/>
<dbReference type="RefSeq" id="WP_111347505.1">
    <property type="nucleotide sequence ID" value="NZ_JAIWKD010000004.1"/>
</dbReference>
<organism evidence="10 11">
    <name type="scientific">Acuticoccus sediminis</name>
    <dbReference type="NCBI Taxonomy" id="2184697"/>
    <lineage>
        <taxon>Bacteria</taxon>
        <taxon>Pseudomonadati</taxon>
        <taxon>Pseudomonadota</taxon>
        <taxon>Alphaproteobacteria</taxon>
        <taxon>Hyphomicrobiales</taxon>
        <taxon>Amorphaceae</taxon>
        <taxon>Acuticoccus</taxon>
    </lineage>
</organism>
<evidence type="ECO:0000313" key="11">
    <source>
        <dbReference type="Proteomes" id="UP000249590"/>
    </source>
</evidence>
<dbReference type="PROSITE" id="PS51464">
    <property type="entry name" value="SIS"/>
    <property type="match status" value="1"/>
</dbReference>
<feature type="binding site" evidence="5">
    <location>
        <position position="89"/>
    </location>
    <ligand>
        <name>Zn(2+)</name>
        <dbReference type="ChEBI" id="CHEBI:29105"/>
    </ligand>
</feature>
<dbReference type="PANTHER" id="PTHR42745:SF1">
    <property type="entry name" value="ARABINOSE 5-PHOSPHATE ISOMERASE KDSD"/>
    <property type="match status" value="1"/>
</dbReference>
<dbReference type="Gene3D" id="3.10.580.10">
    <property type="entry name" value="CBS-domain"/>
    <property type="match status" value="1"/>
</dbReference>
<keyword evidence="10" id="KW-0413">Isomerase</keyword>
<sequence>MTVVELRGSPHEADVKASAERTIRTEISAMALLADAMAGPLGREVARAVDLMAGCEGRIVVTGMGKSGHIAAKAAATLASTGTPAQFVHPAEASHGDLGMITRADVILALSWSGETKEMASILSYAKRFRVSVIAITSNAKSTLGRAADVALALPIGAEACPLGLAPTSSAVAQLAMADALAVALLERRGFTPTDFHTFHPGGRLGARLQFVGDLMHTGQEVPLVKVGTPMSEAIIAMSAKGFGTVGVVDAEGSLTGIVTDGDLRRHLENDILRRPVESVMSKAPKTIEKDVLAGAALEAMNSAKISTLFVTDEGKLVGILHMHDLLRAGVV</sequence>
<accession>A0A8B2NU28</accession>
<dbReference type="Pfam" id="PF00571">
    <property type="entry name" value="CBS"/>
    <property type="match status" value="2"/>
</dbReference>
<dbReference type="NCBIfam" id="TIGR00393">
    <property type="entry name" value="kpsF"/>
    <property type="match status" value="1"/>
</dbReference>
<dbReference type="InterPro" id="IPR046342">
    <property type="entry name" value="CBS_dom_sf"/>
</dbReference>
<keyword evidence="5" id="KW-0862">Zinc</keyword>
<dbReference type="InterPro" id="IPR050986">
    <property type="entry name" value="GutQ/KpsF_isomerases"/>
</dbReference>
<dbReference type="Pfam" id="PF01380">
    <property type="entry name" value="SIS"/>
    <property type="match status" value="1"/>
</dbReference>
<feature type="domain" description="SIS" evidence="9">
    <location>
        <begin position="48"/>
        <end position="191"/>
    </location>
</feature>
<evidence type="ECO:0000259" key="9">
    <source>
        <dbReference type="PROSITE" id="PS51464"/>
    </source>
</evidence>
<keyword evidence="2" id="KW-0677">Repeat</keyword>
<evidence type="ECO:0000256" key="4">
    <source>
        <dbReference type="PIRNR" id="PIRNR004692"/>
    </source>
</evidence>
<dbReference type="Gene3D" id="3.40.50.10490">
    <property type="entry name" value="Glucose-6-phosphate isomerase like protein, domain 1"/>
    <property type="match status" value="1"/>
</dbReference>
<evidence type="ECO:0000256" key="6">
    <source>
        <dbReference type="PIRSR" id="PIRSR004692-3"/>
    </source>
</evidence>
<feature type="site" description="Catalytically relevant" evidence="6">
    <location>
        <position position="66"/>
    </location>
</feature>
<comment type="similarity">
    <text evidence="1 4">Belongs to the SIS family. GutQ/KpsF subfamily.</text>
</comment>
<dbReference type="SMART" id="SM00116">
    <property type="entry name" value="CBS"/>
    <property type="match status" value="2"/>
</dbReference>
<dbReference type="GO" id="GO:0005975">
    <property type="term" value="P:carbohydrate metabolic process"/>
    <property type="evidence" value="ECO:0007669"/>
    <property type="project" value="InterPro"/>
</dbReference>
<dbReference type="InterPro" id="IPR035474">
    <property type="entry name" value="SIS_Kpsf"/>
</dbReference>
<dbReference type="CDD" id="cd04604">
    <property type="entry name" value="CBS_pair_SIS_assoc"/>
    <property type="match status" value="1"/>
</dbReference>
<keyword evidence="11" id="KW-1185">Reference proteome</keyword>
<feature type="domain" description="CBS" evidence="8">
    <location>
        <begin position="281"/>
        <end position="332"/>
    </location>
</feature>
<reference evidence="10 11" key="1">
    <citation type="submission" date="2018-05" db="EMBL/GenBank/DDBJ databases">
        <title>Acuticoccus sediminis sp. nov., isolated from deep-sea sediment of Indian Ocean.</title>
        <authorList>
            <person name="Liu X."/>
            <person name="Lai Q."/>
            <person name="Du Y."/>
            <person name="Sun F."/>
            <person name="Zhang X."/>
            <person name="Wang S."/>
            <person name="Shao Z."/>
        </authorList>
    </citation>
    <scope>NUCLEOTIDE SEQUENCE [LARGE SCALE GENOMIC DNA]</scope>
    <source>
        <strain evidence="10 11">PTG4-2</strain>
    </source>
</reference>